<organism evidence="7 8">
    <name type="scientific">Halococcus saccharolyticus DSM 5350</name>
    <dbReference type="NCBI Taxonomy" id="1227455"/>
    <lineage>
        <taxon>Archaea</taxon>
        <taxon>Methanobacteriati</taxon>
        <taxon>Methanobacteriota</taxon>
        <taxon>Stenosarchaea group</taxon>
        <taxon>Halobacteria</taxon>
        <taxon>Halobacteriales</taxon>
        <taxon>Halococcaceae</taxon>
        <taxon>Halococcus</taxon>
    </lineage>
</organism>
<dbReference type="GO" id="GO:0016491">
    <property type="term" value="F:oxidoreductase activity"/>
    <property type="evidence" value="ECO:0007669"/>
    <property type="project" value="UniProtKB-KW"/>
</dbReference>
<dbReference type="FunFam" id="3.40.50.720:FF:000084">
    <property type="entry name" value="Short-chain dehydrogenase reductase"/>
    <property type="match status" value="1"/>
</dbReference>
<reference evidence="7 8" key="1">
    <citation type="journal article" date="2014" name="PLoS Genet.">
        <title>Phylogenetically driven sequencing of extremely halophilic archaea reveals strategies for static and dynamic osmo-response.</title>
        <authorList>
            <person name="Becker E.A."/>
            <person name="Seitzer P.M."/>
            <person name="Tritt A."/>
            <person name="Larsen D."/>
            <person name="Krusor M."/>
            <person name="Yao A.I."/>
            <person name="Wu D."/>
            <person name="Madern D."/>
            <person name="Eisen J.A."/>
            <person name="Darling A.E."/>
            <person name="Facciotti M.T."/>
        </authorList>
    </citation>
    <scope>NUCLEOTIDE SEQUENCE [LARGE SCALE GENOMIC DNA]</scope>
    <source>
        <strain evidence="7 8">DSM 5350</strain>
    </source>
</reference>
<feature type="region of interest" description="Disordered" evidence="5">
    <location>
        <begin position="1"/>
        <end position="57"/>
    </location>
</feature>
<dbReference type="STRING" id="1227455.C449_15312"/>
<dbReference type="PRINTS" id="PR00080">
    <property type="entry name" value="SDRFAMILY"/>
</dbReference>
<dbReference type="Proteomes" id="UP000011669">
    <property type="component" value="Unassembled WGS sequence"/>
</dbReference>
<evidence type="ECO:0000256" key="3">
    <source>
        <dbReference type="ARBA" id="ARBA00023002"/>
    </source>
</evidence>
<sequence length="299" mass="31822">MERSPQAGDINPIDRGRTIVTFERTVGDREHDGSTSSAIASRRKNEPHRRPSGGMAADQPLAGHAAIVTGASSGIGSATAHALARDGADVALAARREAKLEELADDLETDHGATTLVAPTDVTEEDAVAELIDGTVDAFGGLDILVNNAGLARGSAVEELSTEEYRTMMGVNVDGCFFTTRAALPHLRASEGNLIFVGSFAGQYPRPFNPVYAATKWWVRGFAHSVAGAVGEAGVGVTVVNPSEVRTEFGDDESFEERFDEGEVTEPDEIADAIAFAARQDRSTVSELDLFRRDKLSDF</sequence>
<evidence type="ECO:0000256" key="2">
    <source>
        <dbReference type="ARBA" id="ARBA00022857"/>
    </source>
</evidence>
<evidence type="ECO:0000313" key="8">
    <source>
        <dbReference type="Proteomes" id="UP000011669"/>
    </source>
</evidence>
<dbReference type="InterPro" id="IPR036291">
    <property type="entry name" value="NAD(P)-bd_dom_sf"/>
</dbReference>
<dbReference type="PRINTS" id="PR00081">
    <property type="entry name" value="GDHRDH"/>
</dbReference>
<dbReference type="Gene3D" id="3.40.50.720">
    <property type="entry name" value="NAD(P)-binding Rossmann-like Domain"/>
    <property type="match status" value="1"/>
</dbReference>
<evidence type="ECO:0000259" key="6">
    <source>
        <dbReference type="SMART" id="SM00822"/>
    </source>
</evidence>
<name>M0MF87_9EURY</name>
<dbReference type="SMART" id="SM00822">
    <property type="entry name" value="PKS_KR"/>
    <property type="match status" value="1"/>
</dbReference>
<keyword evidence="2" id="KW-0521">NADP</keyword>
<dbReference type="InParanoid" id="M0MF87"/>
<keyword evidence="8" id="KW-1185">Reference proteome</keyword>
<dbReference type="InterPro" id="IPR057326">
    <property type="entry name" value="KR_dom"/>
</dbReference>
<dbReference type="PANTHER" id="PTHR43391:SF14">
    <property type="entry name" value="DEHYDROGENASE_REDUCTASE SDR FAMILY PROTEIN 7-LIKE"/>
    <property type="match status" value="1"/>
</dbReference>
<evidence type="ECO:0000313" key="7">
    <source>
        <dbReference type="EMBL" id="EMA43359.1"/>
    </source>
</evidence>
<evidence type="ECO:0000256" key="4">
    <source>
        <dbReference type="RuleBase" id="RU000363"/>
    </source>
</evidence>
<accession>M0MF87</accession>
<comment type="caution">
    <text evidence="7">The sequence shown here is derived from an EMBL/GenBank/DDBJ whole genome shotgun (WGS) entry which is preliminary data.</text>
</comment>
<keyword evidence="3" id="KW-0560">Oxidoreductase</keyword>
<dbReference type="InterPro" id="IPR002347">
    <property type="entry name" value="SDR_fam"/>
</dbReference>
<dbReference type="PANTHER" id="PTHR43391">
    <property type="entry name" value="RETINOL DEHYDROGENASE-RELATED"/>
    <property type="match status" value="1"/>
</dbReference>
<feature type="compositionally biased region" description="Basic residues" evidence="5">
    <location>
        <begin position="41"/>
        <end position="51"/>
    </location>
</feature>
<feature type="domain" description="Ketoreductase" evidence="6">
    <location>
        <begin position="64"/>
        <end position="248"/>
    </location>
</feature>
<dbReference type="AlphaFoldDB" id="M0MF87"/>
<dbReference type="CDD" id="cd05233">
    <property type="entry name" value="SDR_c"/>
    <property type="match status" value="1"/>
</dbReference>
<dbReference type="Pfam" id="PF00106">
    <property type="entry name" value="adh_short"/>
    <property type="match status" value="1"/>
</dbReference>
<protein>
    <submittedName>
        <fullName evidence="7">Oxidoreductase</fullName>
    </submittedName>
</protein>
<evidence type="ECO:0000256" key="1">
    <source>
        <dbReference type="ARBA" id="ARBA00006484"/>
    </source>
</evidence>
<gene>
    <name evidence="7" type="ORF">C449_15312</name>
</gene>
<proteinExistence type="inferred from homology"/>
<evidence type="ECO:0000256" key="5">
    <source>
        <dbReference type="SAM" id="MobiDB-lite"/>
    </source>
</evidence>
<dbReference type="PATRIC" id="fig|1227455.4.peg.3116"/>
<dbReference type="SUPFAM" id="SSF51735">
    <property type="entry name" value="NAD(P)-binding Rossmann-fold domains"/>
    <property type="match status" value="1"/>
</dbReference>
<comment type="similarity">
    <text evidence="1 4">Belongs to the short-chain dehydrogenases/reductases (SDR) family.</text>
</comment>
<dbReference type="EMBL" id="AOMD01000030">
    <property type="protein sequence ID" value="EMA43359.1"/>
    <property type="molecule type" value="Genomic_DNA"/>
</dbReference>